<comment type="caution">
    <text evidence="2">The sequence shown here is derived from an EMBL/GenBank/DDBJ whole genome shotgun (WGS) entry which is preliminary data.</text>
</comment>
<dbReference type="EMBL" id="MVGT01001060">
    <property type="protein sequence ID" value="OVA14204.1"/>
    <property type="molecule type" value="Genomic_DNA"/>
</dbReference>
<evidence type="ECO:0000256" key="1">
    <source>
        <dbReference type="SAM" id="Phobius"/>
    </source>
</evidence>
<feature type="transmembrane region" description="Helical" evidence="1">
    <location>
        <begin position="89"/>
        <end position="111"/>
    </location>
</feature>
<evidence type="ECO:0000313" key="3">
    <source>
        <dbReference type="Proteomes" id="UP000195402"/>
    </source>
</evidence>
<reference evidence="2 3" key="1">
    <citation type="journal article" date="2017" name="Mol. Plant">
        <title>The Genome of Medicinal Plant Macleaya cordata Provides New Insights into Benzylisoquinoline Alkaloids Metabolism.</title>
        <authorList>
            <person name="Liu X."/>
            <person name="Liu Y."/>
            <person name="Huang P."/>
            <person name="Ma Y."/>
            <person name="Qing Z."/>
            <person name="Tang Q."/>
            <person name="Cao H."/>
            <person name="Cheng P."/>
            <person name="Zheng Y."/>
            <person name="Yuan Z."/>
            <person name="Zhou Y."/>
            <person name="Liu J."/>
            <person name="Tang Z."/>
            <person name="Zhuo Y."/>
            <person name="Zhang Y."/>
            <person name="Yu L."/>
            <person name="Huang J."/>
            <person name="Yang P."/>
            <person name="Peng Q."/>
            <person name="Zhang J."/>
            <person name="Jiang W."/>
            <person name="Zhang Z."/>
            <person name="Lin K."/>
            <person name="Ro D.K."/>
            <person name="Chen X."/>
            <person name="Xiong X."/>
            <person name="Shang Y."/>
            <person name="Huang S."/>
            <person name="Zeng J."/>
        </authorList>
    </citation>
    <scope>NUCLEOTIDE SEQUENCE [LARGE SCALE GENOMIC DNA]</scope>
    <source>
        <strain evidence="3">cv. BLH2017</strain>
        <tissue evidence="2">Root</tissue>
    </source>
</reference>
<organism evidence="2 3">
    <name type="scientific">Macleaya cordata</name>
    <name type="common">Five-seeded plume-poppy</name>
    <name type="synonym">Bocconia cordata</name>
    <dbReference type="NCBI Taxonomy" id="56857"/>
    <lineage>
        <taxon>Eukaryota</taxon>
        <taxon>Viridiplantae</taxon>
        <taxon>Streptophyta</taxon>
        <taxon>Embryophyta</taxon>
        <taxon>Tracheophyta</taxon>
        <taxon>Spermatophyta</taxon>
        <taxon>Magnoliopsida</taxon>
        <taxon>Ranunculales</taxon>
        <taxon>Papaveraceae</taxon>
        <taxon>Papaveroideae</taxon>
        <taxon>Macleaya</taxon>
    </lineage>
</organism>
<proteinExistence type="predicted"/>
<keyword evidence="3" id="KW-1185">Reference proteome</keyword>
<protein>
    <submittedName>
        <fullName evidence="2">Uncharacterized protein</fullName>
    </submittedName>
</protein>
<sequence>MEITGSGGEMETKEEAMKSEIVIRCAKALFLISSLKNSQNQYHFINTTNNYEEDHQERTELQLLKTIADLKIQLVKERIQSKNIKHCSLIEFVLQILLILSFLSVILVLAFGF</sequence>
<dbReference type="OrthoDB" id="1304155at2759"/>
<dbReference type="InParanoid" id="A0A200QUT8"/>
<gene>
    <name evidence="2" type="ORF">BVC80_9029g33</name>
</gene>
<keyword evidence="1" id="KW-1133">Transmembrane helix</keyword>
<evidence type="ECO:0000313" key="2">
    <source>
        <dbReference type="EMBL" id="OVA14204.1"/>
    </source>
</evidence>
<keyword evidence="1" id="KW-0472">Membrane</keyword>
<keyword evidence="1" id="KW-0812">Transmembrane</keyword>
<dbReference type="OMA" id="SEIVIRC"/>
<dbReference type="Proteomes" id="UP000195402">
    <property type="component" value="Unassembled WGS sequence"/>
</dbReference>
<accession>A0A200QUT8</accession>
<name>A0A200QUT8_MACCD</name>
<dbReference type="AlphaFoldDB" id="A0A200QUT8"/>